<dbReference type="GO" id="GO:0016853">
    <property type="term" value="F:isomerase activity"/>
    <property type="evidence" value="ECO:0007669"/>
    <property type="project" value="UniProtKB-KW"/>
</dbReference>
<dbReference type="AlphaFoldDB" id="A0A841SU81"/>
<evidence type="ECO:0000256" key="1">
    <source>
        <dbReference type="ARBA" id="ARBA00008270"/>
    </source>
</evidence>
<keyword evidence="5" id="KW-1185">Reference proteome</keyword>
<dbReference type="PANTHER" id="PTHR13774:SF17">
    <property type="entry name" value="PHENAZINE BIOSYNTHESIS-LIKE DOMAIN-CONTAINING PROTEIN"/>
    <property type="match status" value="1"/>
</dbReference>
<dbReference type="Gene3D" id="3.10.310.10">
    <property type="entry name" value="Diaminopimelate Epimerase, Chain A, domain 1"/>
    <property type="match status" value="2"/>
</dbReference>
<dbReference type="PANTHER" id="PTHR13774">
    <property type="entry name" value="PHENAZINE BIOSYNTHESIS PROTEIN"/>
    <property type="match status" value="1"/>
</dbReference>
<comment type="caution">
    <text evidence="4">The sequence shown here is derived from an EMBL/GenBank/DDBJ whole genome shotgun (WGS) entry which is preliminary data.</text>
</comment>
<accession>A0A841SU81</accession>
<protein>
    <submittedName>
        <fullName evidence="4">PhzF family phenazine biosynthesis protein</fullName>
    </submittedName>
</protein>
<evidence type="ECO:0000313" key="4">
    <source>
        <dbReference type="EMBL" id="MBB6633450.1"/>
    </source>
</evidence>
<dbReference type="InterPro" id="IPR003719">
    <property type="entry name" value="Phenazine_PhzF-like"/>
</dbReference>
<gene>
    <name evidence="4" type="ORF">H7B67_04945</name>
</gene>
<dbReference type="Proteomes" id="UP000535838">
    <property type="component" value="Unassembled WGS sequence"/>
</dbReference>
<name>A0A841SU81_9BACL</name>
<evidence type="ECO:0000256" key="2">
    <source>
        <dbReference type="ARBA" id="ARBA00023235"/>
    </source>
</evidence>
<dbReference type="NCBIfam" id="TIGR00654">
    <property type="entry name" value="PhzF_family"/>
    <property type="match status" value="1"/>
</dbReference>
<feature type="active site" evidence="3">
    <location>
        <position position="47"/>
    </location>
</feature>
<dbReference type="PIRSF" id="PIRSF016184">
    <property type="entry name" value="PhzC_PhzF"/>
    <property type="match status" value="1"/>
</dbReference>
<keyword evidence="2" id="KW-0413">Isomerase</keyword>
<dbReference type="Pfam" id="PF02567">
    <property type="entry name" value="PhzC-PhzF"/>
    <property type="match status" value="1"/>
</dbReference>
<evidence type="ECO:0000256" key="3">
    <source>
        <dbReference type="PIRSR" id="PIRSR016184-1"/>
    </source>
</evidence>
<dbReference type="EMBL" id="JACJVQ010000005">
    <property type="protein sequence ID" value="MBB6633450.1"/>
    <property type="molecule type" value="Genomic_DNA"/>
</dbReference>
<dbReference type="SUPFAM" id="SSF54506">
    <property type="entry name" value="Diaminopimelate epimerase-like"/>
    <property type="match status" value="1"/>
</dbReference>
<dbReference type="GO" id="GO:0005737">
    <property type="term" value="C:cytoplasm"/>
    <property type="evidence" value="ECO:0007669"/>
    <property type="project" value="TreeGrafter"/>
</dbReference>
<reference evidence="4 5" key="1">
    <citation type="submission" date="2020-08" db="EMBL/GenBank/DDBJ databases">
        <title>Cohnella phylogeny.</title>
        <authorList>
            <person name="Dunlap C."/>
        </authorList>
    </citation>
    <scope>NUCLEOTIDE SEQUENCE [LARGE SCALE GENOMIC DNA]</scope>
    <source>
        <strain evidence="4 5">DSM 25241</strain>
    </source>
</reference>
<organism evidence="4 5">
    <name type="scientific">Cohnella thailandensis</name>
    <dbReference type="NCBI Taxonomy" id="557557"/>
    <lineage>
        <taxon>Bacteria</taxon>
        <taxon>Bacillati</taxon>
        <taxon>Bacillota</taxon>
        <taxon>Bacilli</taxon>
        <taxon>Bacillales</taxon>
        <taxon>Paenibacillaceae</taxon>
        <taxon>Cohnella</taxon>
    </lineage>
</organism>
<proteinExistence type="inferred from homology"/>
<evidence type="ECO:0000313" key="5">
    <source>
        <dbReference type="Proteomes" id="UP000535838"/>
    </source>
</evidence>
<dbReference type="RefSeq" id="WP_185118694.1">
    <property type="nucleotide sequence ID" value="NZ_JACJVQ010000005.1"/>
</dbReference>
<sequence length="262" mass="29034">MHKMFIADAFANAPFRGNPAAVCLIPEGEWPEDEWLQKVAAEMNLSETAFVAPEGDEFRLRWFTPEVEVDLCGHATLATAHILWEQGESRGRLRFRTRSGTLVASRADESIELDLPRLETRRCECPEELRQAIPATVLYCGRSQTDYVLELGSEAEVAALRPDLGLVKRIEARGVIVTAPSDKPERDFVARCFYPAIGIDEDPVTGSAFCALGPYWAERLNKKRLTGEQISARSGFVGVRLSEENRIVLSGRAATVLRGTLG</sequence>
<comment type="similarity">
    <text evidence="1">Belongs to the PhzF family.</text>
</comment>